<gene>
    <name evidence="9" type="ORF">Cadr_000021727</name>
</gene>
<evidence type="ECO:0000256" key="3">
    <source>
        <dbReference type="ARBA" id="ARBA00023015"/>
    </source>
</evidence>
<evidence type="ECO:0000256" key="7">
    <source>
        <dbReference type="SAM" id="MobiDB-lite"/>
    </source>
</evidence>
<keyword evidence="10" id="KW-1185">Reference proteome</keyword>
<protein>
    <submittedName>
        <fullName evidence="9">Transcription factor AP-2-beta</fullName>
    </submittedName>
</protein>
<reference evidence="9 10" key="1">
    <citation type="journal article" date="2019" name="Mol. Ecol. Resour.">
        <title>Improving Illumina assemblies with Hi-C and long reads: an example with the North African dromedary.</title>
        <authorList>
            <person name="Elbers J.P."/>
            <person name="Rogers M.F."/>
            <person name="Perelman P.L."/>
            <person name="Proskuryakova A.A."/>
            <person name="Serdyukova N.A."/>
            <person name="Johnson W.E."/>
            <person name="Horin P."/>
            <person name="Corander J."/>
            <person name="Murphy D."/>
            <person name="Burger P.A."/>
        </authorList>
    </citation>
    <scope>NUCLEOTIDE SEQUENCE [LARGE SCALE GENOMIC DNA]</scope>
    <source>
        <strain evidence="9">Drom800</strain>
        <tissue evidence="9">Blood</tissue>
    </source>
</reference>
<dbReference type="EMBL" id="JWIN03000020">
    <property type="protein sequence ID" value="KAB1261745.1"/>
    <property type="molecule type" value="Genomic_DNA"/>
</dbReference>
<dbReference type="InterPro" id="IPR013854">
    <property type="entry name" value="TF_AP2_C"/>
</dbReference>
<evidence type="ECO:0000256" key="6">
    <source>
        <dbReference type="ARBA" id="ARBA00023242"/>
    </source>
</evidence>
<feature type="compositionally biased region" description="Polar residues" evidence="7">
    <location>
        <begin position="35"/>
        <end position="51"/>
    </location>
</feature>
<sequence length="551" mass="60469">MHSPPRDQAAIMLWKLVENVKYEDIYEDRHDGVPSHSSRLSQLGSVSQGPYSSAPPLSHTPSSDFQPPYFPPPYQPLPYHQSQDPYSHVNDPYSLNPLHQPQQHPWGQRQRQEVGSEAGSLLPQPRAALPQLSGLDPRRDYHSVRRPDVLLHSAHHGLDAGMGDSLSLHGLGHPGMEDVQSVEDANNSGMNLLDQSVIKKVPVPPKSVTSLMMNKDGFLGGMSVNTGEVFCSVPGRLSLLSSTSKYKVTVGEVQRRLSPPECLNASLLGGVLRRAKSKNGGRSLRERLEKIGLNLPAGRRKAANVTLLTSLVEGKQDMWPFHEVAELNCWLKADILHGIANIANFILKSSQGSASCPGMVRDWVLIISSSAVFSGEAVHLARDFGYICETEFPAKAVSEYLNRQHTDPSDLHSRKNMLLATKQLCKEFTDLLAQDRTPIGNSRPSPILEPGIQSCLTHFSLITHGFGAPAICAALTALQNYLTEALKGMDKMFLNNTTTNRHTSGEGPGSKGLLTILSNLASSCLYRDSRKSRKRDSTMEVTFNFSPKLGR</sequence>
<dbReference type="GO" id="GO:0000977">
    <property type="term" value="F:RNA polymerase II transcription regulatory region sequence-specific DNA binding"/>
    <property type="evidence" value="ECO:0007669"/>
    <property type="project" value="TreeGrafter"/>
</dbReference>
<comment type="subcellular location">
    <subcellularLocation>
        <location evidence="1">Nucleus</location>
    </subcellularLocation>
</comment>
<comment type="caution">
    <text evidence="9">The sequence shown here is derived from an EMBL/GenBank/DDBJ whole genome shotgun (WGS) entry which is preliminary data.</text>
</comment>
<dbReference type="GO" id="GO:0042127">
    <property type="term" value="P:regulation of cell population proliferation"/>
    <property type="evidence" value="ECO:0007669"/>
    <property type="project" value="TreeGrafter"/>
</dbReference>
<evidence type="ECO:0000256" key="1">
    <source>
        <dbReference type="ARBA" id="ARBA00004123"/>
    </source>
</evidence>
<comment type="similarity">
    <text evidence="2">Belongs to the AP-2 family.</text>
</comment>
<evidence type="ECO:0000256" key="2">
    <source>
        <dbReference type="ARBA" id="ARBA00007770"/>
    </source>
</evidence>
<keyword evidence="4" id="KW-0238">DNA-binding</keyword>
<dbReference type="PANTHER" id="PTHR10812">
    <property type="entry name" value="TRANSCRIPTION FACTOR AP-2"/>
    <property type="match status" value="1"/>
</dbReference>
<dbReference type="InterPro" id="IPR004979">
    <property type="entry name" value="TF_AP2"/>
</dbReference>
<dbReference type="PRINTS" id="PR01748">
    <property type="entry name" value="AP2TNSCPFCT"/>
</dbReference>
<proteinExistence type="inferred from homology"/>
<evidence type="ECO:0000313" key="9">
    <source>
        <dbReference type="EMBL" id="KAB1261745.1"/>
    </source>
</evidence>
<keyword evidence="5" id="KW-0804">Transcription</keyword>
<accession>A0A5N4CSD0</accession>
<feature type="domain" description="Transcription factor AP-2 C-terminal" evidence="8">
    <location>
        <begin position="370"/>
        <end position="485"/>
    </location>
</feature>
<dbReference type="GO" id="GO:0000981">
    <property type="term" value="F:DNA-binding transcription factor activity, RNA polymerase II-specific"/>
    <property type="evidence" value="ECO:0007669"/>
    <property type="project" value="TreeGrafter"/>
</dbReference>
<dbReference type="PANTHER" id="PTHR10812:SF14">
    <property type="entry name" value="TRANSCRIPTION FACTOR AP-2-BETA"/>
    <property type="match status" value="1"/>
</dbReference>
<dbReference type="GO" id="GO:0005634">
    <property type="term" value="C:nucleus"/>
    <property type="evidence" value="ECO:0007669"/>
    <property type="project" value="UniProtKB-SubCell"/>
</dbReference>
<dbReference type="InterPro" id="IPR008122">
    <property type="entry name" value="TF_AP2_beta"/>
</dbReference>
<dbReference type="PRINTS" id="PR01750">
    <property type="entry name" value="AP2BTNSCPFCT"/>
</dbReference>
<dbReference type="Proteomes" id="UP000299084">
    <property type="component" value="Unassembled WGS sequence"/>
</dbReference>
<dbReference type="AlphaFoldDB" id="A0A5N4CSD0"/>
<keyword evidence="3" id="KW-0805">Transcription regulation</keyword>
<evidence type="ECO:0000256" key="5">
    <source>
        <dbReference type="ARBA" id="ARBA00023163"/>
    </source>
</evidence>
<feature type="region of interest" description="Disordered" evidence="7">
    <location>
        <begin position="30"/>
        <end position="139"/>
    </location>
</feature>
<name>A0A5N4CSD0_CAMDR</name>
<organism evidence="9 10">
    <name type="scientific">Camelus dromedarius</name>
    <name type="common">Dromedary</name>
    <name type="synonym">Arabian camel</name>
    <dbReference type="NCBI Taxonomy" id="9838"/>
    <lineage>
        <taxon>Eukaryota</taxon>
        <taxon>Metazoa</taxon>
        <taxon>Chordata</taxon>
        <taxon>Craniata</taxon>
        <taxon>Vertebrata</taxon>
        <taxon>Euteleostomi</taxon>
        <taxon>Mammalia</taxon>
        <taxon>Eutheria</taxon>
        <taxon>Laurasiatheria</taxon>
        <taxon>Artiodactyla</taxon>
        <taxon>Tylopoda</taxon>
        <taxon>Camelidae</taxon>
        <taxon>Camelus</taxon>
    </lineage>
</organism>
<feature type="domain" description="Transcription factor AP-2 C-terminal" evidence="8">
    <location>
        <begin position="230"/>
        <end position="314"/>
    </location>
</feature>
<evidence type="ECO:0000256" key="4">
    <source>
        <dbReference type="ARBA" id="ARBA00023125"/>
    </source>
</evidence>
<keyword evidence="6" id="KW-0539">Nucleus</keyword>
<feature type="compositionally biased region" description="Low complexity" evidence="7">
    <location>
        <begin position="121"/>
        <end position="132"/>
    </location>
</feature>
<evidence type="ECO:0000313" key="10">
    <source>
        <dbReference type="Proteomes" id="UP000299084"/>
    </source>
</evidence>
<dbReference type="STRING" id="9838.ENSCDRP00005013370"/>
<dbReference type="Pfam" id="PF03299">
    <property type="entry name" value="TF_AP-2"/>
    <property type="match status" value="2"/>
</dbReference>
<evidence type="ECO:0000259" key="8">
    <source>
        <dbReference type="Pfam" id="PF03299"/>
    </source>
</evidence>